<dbReference type="Gene3D" id="3.40.50.12240">
    <property type="match status" value="1"/>
</dbReference>
<evidence type="ECO:0000256" key="1">
    <source>
        <dbReference type="ARBA" id="ARBA00004370"/>
    </source>
</evidence>
<feature type="domain" description="ATP synthase alpha subunit C-terminal" evidence="5">
    <location>
        <begin position="348"/>
        <end position="463"/>
    </location>
</feature>
<gene>
    <name evidence="6" type="ORF">OF376_00075</name>
</gene>
<dbReference type="InterPro" id="IPR000793">
    <property type="entry name" value="ATP_synth_asu_C"/>
</dbReference>
<evidence type="ECO:0000256" key="3">
    <source>
        <dbReference type="ARBA" id="ARBA00022967"/>
    </source>
</evidence>
<evidence type="ECO:0000313" key="6">
    <source>
        <dbReference type="EMBL" id="MCV3728186.1"/>
    </source>
</evidence>
<dbReference type="PANTHER" id="PTHR48082">
    <property type="entry name" value="ATP SYNTHASE SUBUNIT ALPHA, MITOCHONDRIAL"/>
    <property type="match status" value="1"/>
</dbReference>
<dbReference type="InterPro" id="IPR020003">
    <property type="entry name" value="ATPase_a/bsu_AS"/>
</dbReference>
<dbReference type="EMBL" id="JAOXHL010000001">
    <property type="protein sequence ID" value="MCV3728186.1"/>
    <property type="molecule type" value="Genomic_DNA"/>
</dbReference>
<comment type="subcellular location">
    <subcellularLocation>
        <location evidence="1">Membrane</location>
    </subcellularLocation>
</comment>
<evidence type="ECO:0000259" key="4">
    <source>
        <dbReference type="Pfam" id="PF00006"/>
    </source>
</evidence>
<protein>
    <submittedName>
        <fullName evidence="6">ATP F0F1 synthase subunit alpha</fullName>
    </submittedName>
</protein>
<keyword evidence="7" id="KW-1185">Reference proteome</keyword>
<dbReference type="Pfam" id="PF00306">
    <property type="entry name" value="ATP-synt_ab_C"/>
    <property type="match status" value="1"/>
</dbReference>
<keyword evidence="3" id="KW-1278">Translocase</keyword>
<dbReference type="PANTHER" id="PTHR48082:SF2">
    <property type="entry name" value="ATP SYNTHASE SUBUNIT ALPHA, MITOCHONDRIAL"/>
    <property type="match status" value="1"/>
</dbReference>
<keyword evidence="2" id="KW-0813">Transport</keyword>
<sequence length="508" mass="57506">MSNNNPKIIAIQDYVVLAEANFTFKERQGFYAKNKPHIKAIVLNAFVNQAFLLIDNYSNDFQIGDELIADEQYSSVQTSLNFFGHVINIDNQILDTQDVMEMTYLPVKNKTFSIASNMMHRRRLDQQLYTGIHAIDLFNPIGLGQRELILGDRQTGKTHIALNTIINQKNKNIKCIYVSIGQKRQSLSYVYNTLKAHGALEYTMIIDAPSTSPFQQFLAPYIAMAHAENLAHEYDVLVIYDDLTKHANIYREISLLTNKPIAKEAYPADVFYAHSSLLERSGAFIDAKTITCLPIITTIDNDVTSFIASNVISITDGQIIMNANMFANGQLPAVDIDLSVSRTGSSVQTNTMAKIASSLAKVYRAYRKQLKLSKIHYEFDERTQTLMQKGQQIASFLLQRNFQQPTKTGLIIATKAIDWELLTPLYETNKLIQFLGHVINNDIRANQLFKKILSEQSVDEQLCKAYFVSLTNQFYKAMHIDYQIKSKIPTIGIKDSLLITIIKGLKGE</sequence>
<dbReference type="InterPro" id="IPR027417">
    <property type="entry name" value="P-loop_NTPase"/>
</dbReference>
<organism evidence="6 7">
    <name type="scientific">Ureaplasma miroungigenitalium</name>
    <dbReference type="NCBI Taxonomy" id="1042321"/>
    <lineage>
        <taxon>Bacteria</taxon>
        <taxon>Bacillati</taxon>
        <taxon>Mycoplasmatota</taxon>
        <taxon>Mycoplasmoidales</taxon>
        <taxon>Mycoplasmoidaceae</taxon>
        <taxon>Ureaplasma</taxon>
    </lineage>
</organism>
<dbReference type="InterPro" id="IPR005294">
    <property type="entry name" value="ATP_synth_F1_asu"/>
</dbReference>
<evidence type="ECO:0000256" key="2">
    <source>
        <dbReference type="ARBA" id="ARBA00022448"/>
    </source>
</evidence>
<feature type="domain" description="ATPase F1/V1/A1 complex alpha/beta subunit nucleotide-binding" evidence="4">
    <location>
        <begin position="131"/>
        <end position="341"/>
    </location>
</feature>
<dbReference type="NCBIfam" id="NF045936">
    <property type="entry name" value="MSC_0619_alpha"/>
    <property type="match status" value="1"/>
</dbReference>
<dbReference type="SUPFAM" id="SSF52540">
    <property type="entry name" value="P-loop containing nucleoside triphosphate hydrolases"/>
    <property type="match status" value="1"/>
</dbReference>
<dbReference type="InterPro" id="IPR000194">
    <property type="entry name" value="ATPase_F1/V1/A1_a/bsu_nucl-bd"/>
</dbReference>
<dbReference type="NCBIfam" id="NF005523">
    <property type="entry name" value="PRK07165.1"/>
    <property type="match status" value="1"/>
</dbReference>
<accession>A0ABT3BLN1</accession>
<proteinExistence type="predicted"/>
<dbReference type="PROSITE" id="PS00152">
    <property type="entry name" value="ATPASE_ALPHA_BETA"/>
    <property type="match status" value="1"/>
</dbReference>
<reference evidence="6 7" key="1">
    <citation type="journal article" date="2020" name="Int. J. Syst. Evol. Microbiol.">
        <title>Ureaplasma miroungigenitalium sp. nov. isolated from northern elephant seals (Mirounga angustirostris) and Ureaplasma zalophigenitalium sp. nov. isolated from California sea lions (Zalophus californianus).</title>
        <authorList>
            <person name="Volokhov D.V."/>
            <person name="Gulland F.M."/>
            <person name="Gao Y."/>
            <person name="Chizhikov V.E."/>
        </authorList>
    </citation>
    <scope>NUCLEOTIDE SEQUENCE [LARGE SCALE GENOMIC DNA]</scope>
    <source>
        <strain evidence="6 7">ES3182-GEN</strain>
    </source>
</reference>
<dbReference type="Proteomes" id="UP001208245">
    <property type="component" value="Unassembled WGS sequence"/>
</dbReference>
<name>A0ABT3BLN1_9BACT</name>
<evidence type="ECO:0000313" key="7">
    <source>
        <dbReference type="Proteomes" id="UP001208245"/>
    </source>
</evidence>
<dbReference type="RefSeq" id="WP_263821517.1">
    <property type="nucleotide sequence ID" value="NZ_JAOXHL010000001.1"/>
</dbReference>
<evidence type="ECO:0000259" key="5">
    <source>
        <dbReference type="Pfam" id="PF00306"/>
    </source>
</evidence>
<dbReference type="Pfam" id="PF00006">
    <property type="entry name" value="ATP-synt_ab"/>
    <property type="match status" value="1"/>
</dbReference>
<comment type="caution">
    <text evidence="6">The sequence shown here is derived from an EMBL/GenBank/DDBJ whole genome shotgun (WGS) entry which is preliminary data.</text>
</comment>